<gene>
    <name evidence="2" type="ORF">Salmuc_00700</name>
</gene>
<comment type="caution">
    <text evidence="2">The sequence shown here is derived from an EMBL/GenBank/DDBJ whole genome shotgun (WGS) entry which is preliminary data.</text>
</comment>
<name>S9Q7R2_9RHOB</name>
<reference evidence="3" key="1">
    <citation type="journal article" date="2014" name="Stand. Genomic Sci.">
        <title>Genome sequence of the exopolysaccharide-producing Salipiger mucosus type strain (DSM 16094(T)), a moderately halophilic member of the Roseobacter clade.</title>
        <authorList>
            <person name="Riedel T."/>
            <person name="Spring S."/>
            <person name="Fiebig A."/>
            <person name="Petersen J."/>
            <person name="Kyrpides N.C."/>
            <person name="Goker M."/>
            <person name="Klenk H.P."/>
        </authorList>
    </citation>
    <scope>NUCLEOTIDE SEQUENCE [LARGE SCALE GENOMIC DNA]</scope>
    <source>
        <strain evidence="3">DSM 16094</strain>
    </source>
</reference>
<dbReference type="HOGENOM" id="CLU_3239371_0_0_5"/>
<organism evidence="2 3">
    <name type="scientific">Salipiger mucosus DSM 16094</name>
    <dbReference type="NCBI Taxonomy" id="1123237"/>
    <lineage>
        <taxon>Bacteria</taxon>
        <taxon>Pseudomonadati</taxon>
        <taxon>Pseudomonadota</taxon>
        <taxon>Alphaproteobacteria</taxon>
        <taxon>Rhodobacterales</taxon>
        <taxon>Roseobacteraceae</taxon>
        <taxon>Salipiger</taxon>
    </lineage>
</organism>
<keyword evidence="3" id="KW-1185">Reference proteome</keyword>
<accession>S9Q7R2</accession>
<dbReference type="AlphaFoldDB" id="S9Q7R2"/>
<dbReference type="EMBL" id="APVH01000061">
    <property type="protein sequence ID" value="EPX76047.1"/>
    <property type="molecule type" value="Genomic_DNA"/>
</dbReference>
<evidence type="ECO:0000313" key="2">
    <source>
        <dbReference type="EMBL" id="EPX76047.1"/>
    </source>
</evidence>
<evidence type="ECO:0000313" key="3">
    <source>
        <dbReference type="Proteomes" id="UP000015347"/>
    </source>
</evidence>
<feature type="region of interest" description="Disordered" evidence="1">
    <location>
        <begin position="21"/>
        <end position="43"/>
    </location>
</feature>
<sequence>MARCAWGVNARAAALLRGGALAHGSDHRGSAGARQAVRATPTT</sequence>
<dbReference type="Proteomes" id="UP000015347">
    <property type="component" value="Unassembled WGS sequence"/>
</dbReference>
<protein>
    <submittedName>
        <fullName evidence="2">Uncharacterized protein</fullName>
    </submittedName>
</protein>
<evidence type="ECO:0000256" key="1">
    <source>
        <dbReference type="SAM" id="MobiDB-lite"/>
    </source>
</evidence>
<proteinExistence type="predicted"/>